<organism evidence="1 2">
    <name type="scientific">Brassica cretica</name>
    <name type="common">Mustard</name>
    <dbReference type="NCBI Taxonomy" id="69181"/>
    <lineage>
        <taxon>Eukaryota</taxon>
        <taxon>Viridiplantae</taxon>
        <taxon>Streptophyta</taxon>
        <taxon>Embryophyta</taxon>
        <taxon>Tracheophyta</taxon>
        <taxon>Spermatophyta</taxon>
        <taxon>Magnoliopsida</taxon>
        <taxon>eudicotyledons</taxon>
        <taxon>Gunneridae</taxon>
        <taxon>Pentapetalae</taxon>
        <taxon>rosids</taxon>
        <taxon>malvids</taxon>
        <taxon>Brassicales</taxon>
        <taxon>Brassicaceae</taxon>
        <taxon>Brassiceae</taxon>
        <taxon>Brassica</taxon>
    </lineage>
</organism>
<dbReference type="EMBL" id="QGKX02001347">
    <property type="protein sequence ID" value="KAF3522215.1"/>
    <property type="molecule type" value="Genomic_DNA"/>
</dbReference>
<reference evidence="1" key="1">
    <citation type="submission" date="2019-12" db="EMBL/GenBank/DDBJ databases">
        <title>Genome sequencing and annotation of Brassica cretica.</title>
        <authorList>
            <person name="Studholme D.J."/>
            <person name="Sarris P."/>
        </authorList>
    </citation>
    <scope>NUCLEOTIDE SEQUENCE</scope>
    <source>
        <strain evidence="1">PFS-109/04</strain>
        <tissue evidence="1">Leaf</tissue>
    </source>
</reference>
<dbReference type="AlphaFoldDB" id="A0A8S9PJP1"/>
<gene>
    <name evidence="1" type="ORF">F2Q69_00049020</name>
</gene>
<evidence type="ECO:0000313" key="2">
    <source>
        <dbReference type="Proteomes" id="UP000712600"/>
    </source>
</evidence>
<protein>
    <submittedName>
        <fullName evidence="1">Uncharacterized protein</fullName>
    </submittedName>
</protein>
<dbReference type="Proteomes" id="UP000712600">
    <property type="component" value="Unassembled WGS sequence"/>
</dbReference>
<name>A0A8S9PJP1_BRACR</name>
<accession>A0A8S9PJP1</accession>
<proteinExistence type="predicted"/>
<comment type="caution">
    <text evidence="1">The sequence shown here is derived from an EMBL/GenBank/DDBJ whole genome shotgun (WGS) entry which is preliminary data.</text>
</comment>
<sequence length="195" mass="20891">MPHHLSHSPRKTLRVTHHSESEIEHLNPISGEPPCLSSGRLQPFHVVRGPPFCVSPPPPFAEYPSRVSRPETGCGGWGVLQGGGGCYGDLVALAGALASRVISGAWTPSSPRLFALDPRCLQVLYEDGGLSSRPWALEAVETSGFLLRRRRSVAFAGLASFASTESFLSEVAPPSRFVQIRCFGLGANSRRGASM</sequence>
<evidence type="ECO:0000313" key="1">
    <source>
        <dbReference type="EMBL" id="KAF3522215.1"/>
    </source>
</evidence>